<reference evidence="2 3" key="1">
    <citation type="submission" date="2017-11" db="EMBL/GenBank/DDBJ databases">
        <title>De-novo sequencing of pomegranate (Punica granatum L.) genome.</title>
        <authorList>
            <person name="Akparov Z."/>
            <person name="Amiraslanov A."/>
            <person name="Hajiyeva S."/>
            <person name="Abbasov M."/>
            <person name="Kaur K."/>
            <person name="Hamwieh A."/>
            <person name="Solovyev V."/>
            <person name="Salamov A."/>
            <person name="Braich B."/>
            <person name="Kosarev P."/>
            <person name="Mahmoud A."/>
            <person name="Hajiyev E."/>
            <person name="Babayeva S."/>
            <person name="Izzatullayeva V."/>
            <person name="Mammadov A."/>
            <person name="Mammadov A."/>
            <person name="Sharifova S."/>
            <person name="Ojaghi J."/>
            <person name="Eynullazada K."/>
            <person name="Bayramov B."/>
            <person name="Abdulazimova A."/>
            <person name="Shahmuradov I."/>
        </authorList>
    </citation>
    <scope>NUCLEOTIDE SEQUENCE [LARGE SCALE GENOMIC DNA]</scope>
    <source>
        <strain evidence="3">cv. AG2017</strain>
        <tissue evidence="2">Leaf</tissue>
    </source>
</reference>
<feature type="non-terminal residue" evidence="2">
    <location>
        <position position="288"/>
    </location>
</feature>
<dbReference type="AlphaFoldDB" id="A0A2I0HIZ5"/>
<name>A0A2I0HIZ5_PUNGR</name>
<organism evidence="2 3">
    <name type="scientific">Punica granatum</name>
    <name type="common">Pomegranate</name>
    <dbReference type="NCBI Taxonomy" id="22663"/>
    <lineage>
        <taxon>Eukaryota</taxon>
        <taxon>Viridiplantae</taxon>
        <taxon>Streptophyta</taxon>
        <taxon>Embryophyta</taxon>
        <taxon>Tracheophyta</taxon>
        <taxon>Spermatophyta</taxon>
        <taxon>Magnoliopsida</taxon>
        <taxon>eudicotyledons</taxon>
        <taxon>Gunneridae</taxon>
        <taxon>Pentapetalae</taxon>
        <taxon>rosids</taxon>
        <taxon>malvids</taxon>
        <taxon>Myrtales</taxon>
        <taxon>Lythraceae</taxon>
        <taxon>Punica</taxon>
    </lineage>
</organism>
<accession>A0A2I0HIZ5</accession>
<dbReference type="Proteomes" id="UP000233551">
    <property type="component" value="Unassembled WGS sequence"/>
</dbReference>
<evidence type="ECO:0000313" key="2">
    <source>
        <dbReference type="EMBL" id="PKI31470.1"/>
    </source>
</evidence>
<comment type="caution">
    <text evidence="2">The sequence shown here is derived from an EMBL/GenBank/DDBJ whole genome shotgun (WGS) entry which is preliminary data.</text>
</comment>
<evidence type="ECO:0000313" key="3">
    <source>
        <dbReference type="Proteomes" id="UP000233551"/>
    </source>
</evidence>
<feature type="compositionally biased region" description="Basic and acidic residues" evidence="1">
    <location>
        <begin position="1"/>
        <end position="10"/>
    </location>
</feature>
<feature type="compositionally biased region" description="Basic and acidic residues" evidence="1">
    <location>
        <begin position="147"/>
        <end position="158"/>
    </location>
</feature>
<proteinExistence type="predicted"/>
<sequence>DTPKQRDPKARNAGPDESPHSGPYNVHGPPLHQSTSASTAGPFGSPSSTGYLPILGAHPICASTRFHTGSGYDLHCASANGFPGNYRTCSNSSSSHGASSLSDSAASRRPLLPGTAPHKHHLSRTGHANSCGPVRLPNAFLPRGRCRTGEKAQKDGRNDTGLTSRVGPRLVHVTEGRGYPNVGGSLPEAHRPISILRGDASYSSRAEHERNGAGPKVRGLPHTPRKHLNIGLKPLPNQSTIPHCCLHPYLRCHRPSSTIMSLFHPKPLNINLRLLGLLNRHNGPRPRK</sequence>
<evidence type="ECO:0000256" key="1">
    <source>
        <dbReference type="SAM" id="MobiDB-lite"/>
    </source>
</evidence>
<dbReference type="EMBL" id="PGOL01008750">
    <property type="protein sequence ID" value="PKI31470.1"/>
    <property type="molecule type" value="Genomic_DNA"/>
</dbReference>
<feature type="region of interest" description="Disordered" evidence="1">
    <location>
        <begin position="1"/>
        <end position="44"/>
    </location>
</feature>
<gene>
    <name evidence="2" type="ORF">CRG98_048139</name>
</gene>
<feature type="region of interest" description="Disordered" evidence="1">
    <location>
        <begin position="89"/>
        <end position="164"/>
    </location>
</feature>
<keyword evidence="3" id="KW-1185">Reference proteome</keyword>
<feature type="non-terminal residue" evidence="2">
    <location>
        <position position="1"/>
    </location>
</feature>
<feature type="compositionally biased region" description="Low complexity" evidence="1">
    <location>
        <begin position="90"/>
        <end position="107"/>
    </location>
</feature>
<protein>
    <submittedName>
        <fullName evidence="2">Uncharacterized protein</fullName>
    </submittedName>
</protein>
<feature type="compositionally biased region" description="Polar residues" evidence="1">
    <location>
        <begin position="32"/>
        <end position="44"/>
    </location>
</feature>